<dbReference type="Pfam" id="PF11941">
    <property type="entry name" value="DUF3459"/>
    <property type="match status" value="1"/>
</dbReference>
<dbReference type="InterPro" id="IPR013783">
    <property type="entry name" value="Ig-like_fold"/>
</dbReference>
<dbReference type="InterPro" id="IPR014756">
    <property type="entry name" value="Ig_E-set"/>
</dbReference>
<evidence type="ECO:0000256" key="4">
    <source>
        <dbReference type="ARBA" id="ARBA00012268"/>
    </source>
</evidence>
<keyword evidence="9 14" id="KW-0326">Glycosidase</keyword>
<dbReference type="EC" id="3.2.1.141" evidence="4 13"/>
<proteinExistence type="inferred from homology"/>
<dbReference type="SMART" id="SM00642">
    <property type="entry name" value="Aamy"/>
    <property type="match status" value="1"/>
</dbReference>
<keyword evidence="20" id="KW-1185">Reference proteome</keyword>
<keyword evidence="7 14" id="KW-0378">Hydrolase</keyword>
<evidence type="ECO:0000313" key="20">
    <source>
        <dbReference type="Proteomes" id="UP000655751"/>
    </source>
</evidence>
<evidence type="ECO:0000256" key="11">
    <source>
        <dbReference type="ARBA" id="ARBA00033284"/>
    </source>
</evidence>
<feature type="site" description="Transition state stabilizer" evidence="17">
    <location>
        <position position="377"/>
    </location>
</feature>
<evidence type="ECO:0000256" key="13">
    <source>
        <dbReference type="NCBIfam" id="TIGR02402"/>
    </source>
</evidence>
<dbReference type="RefSeq" id="WP_196154128.1">
    <property type="nucleotide sequence ID" value="NZ_JADMLG010000032.1"/>
</dbReference>
<accession>A0A931N7A0</accession>
<evidence type="ECO:0000256" key="10">
    <source>
        <dbReference type="ARBA" id="ARBA00032057"/>
    </source>
</evidence>
<evidence type="ECO:0000256" key="8">
    <source>
        <dbReference type="ARBA" id="ARBA00023277"/>
    </source>
</evidence>
<keyword evidence="8" id="KW-0119">Carbohydrate metabolism</keyword>
<evidence type="ECO:0000256" key="15">
    <source>
        <dbReference type="PIRSR" id="PIRSR006337-1"/>
    </source>
</evidence>
<dbReference type="SUPFAM" id="SSF51445">
    <property type="entry name" value="(Trans)glycosidases"/>
    <property type="match status" value="1"/>
</dbReference>
<sequence>MTAFEVWAPRAESVRLDLDGWVHPMTRSGRGWWRADVDVESGARYGYLLDDDPTVLPDPRSPRQPDGVHGRSAVHELDPAVWTDAAWTGRPLAGAIFYELHIGAFTPEGTFDSAIERLDHLVDLGVTVVEVMPVNAFDGANNWGYDGVLWYAVHEPYGGPDGLQRFVNACHARGLAVALDVVHNHLGPSGNYLPRFGPYLTDGRNTWGQSLNLDGPDSGPVRRHIIDNALRWLRDFHIDALRLDAVHALVDRTASHLLADLAAETRALEAHVRRPLTLVAESDLNDPRLITPRAAGGYGLDGQWNDDLHHAVHTAVSGERQGYYADFGSMACLAHTLTRGFFHAGTYSSFRGRVHGRPLDRSLIPGSALLAYTCTHDQIGNRAIGDRPSAYLDHGQLAIKAALVLFSAYTPMLFMGEEWGARTPFQFFTSHTDPVIGAATATGRKAEFAEHGWASEDVPDPQDPATFLRSKLDWKEPERAGHARLLACYRALITLRRGRAEITDPRLDRVEVDYDERLRWIAVRRGPLRLLCNLSADPVTVAADGTVVLSWEGGVADPVDGVIDLTAHSFVIVSSEGVLRDPIVASPAGTVIAEL</sequence>
<dbReference type="NCBIfam" id="TIGR02402">
    <property type="entry name" value="trehalose_TreZ"/>
    <property type="match status" value="1"/>
</dbReference>
<dbReference type="InterPro" id="IPR006047">
    <property type="entry name" value="GH13_cat_dom"/>
</dbReference>
<dbReference type="PANTHER" id="PTHR43651">
    <property type="entry name" value="1,4-ALPHA-GLUCAN-BRANCHING ENZYME"/>
    <property type="match status" value="1"/>
</dbReference>
<feature type="domain" description="Glycosyl hydrolase family 13 catalytic" evidence="18">
    <location>
        <begin position="99"/>
        <end position="444"/>
    </location>
</feature>
<comment type="pathway">
    <text evidence="2 14">Glycan biosynthesis; trehalose biosynthesis.</text>
</comment>
<dbReference type="PIRSF" id="PIRSF006337">
    <property type="entry name" value="Trehalose_TreZ"/>
    <property type="match status" value="1"/>
</dbReference>
<evidence type="ECO:0000256" key="7">
    <source>
        <dbReference type="ARBA" id="ARBA00022801"/>
    </source>
</evidence>
<dbReference type="InterPro" id="IPR012768">
    <property type="entry name" value="Trehalose_TreZ"/>
</dbReference>
<feature type="active site" description="Nucleophile" evidence="15">
    <location>
        <position position="244"/>
    </location>
</feature>
<dbReference type="GO" id="GO:0005737">
    <property type="term" value="C:cytoplasm"/>
    <property type="evidence" value="ECO:0007669"/>
    <property type="project" value="UniProtKB-SubCell"/>
</dbReference>
<dbReference type="Gene3D" id="1.10.10.760">
    <property type="entry name" value="E-set domains of sugar-utilizing enzymes"/>
    <property type="match status" value="1"/>
</dbReference>
<name>A0A931N7A0_9NOCA</name>
<dbReference type="SUPFAM" id="SSF81296">
    <property type="entry name" value="E set domains"/>
    <property type="match status" value="1"/>
</dbReference>
<dbReference type="CDD" id="cd02853">
    <property type="entry name" value="E_set_MTHase_like_N"/>
    <property type="match status" value="1"/>
</dbReference>
<dbReference type="Gene3D" id="3.20.20.80">
    <property type="entry name" value="Glycosidases"/>
    <property type="match status" value="1"/>
</dbReference>
<evidence type="ECO:0000259" key="18">
    <source>
        <dbReference type="SMART" id="SM00642"/>
    </source>
</evidence>
<comment type="caution">
    <text evidence="19">The sequence shown here is derived from an EMBL/GenBank/DDBJ whole genome shotgun (WGS) entry which is preliminary data.</text>
</comment>
<dbReference type="AlphaFoldDB" id="A0A931N7A0"/>
<dbReference type="Gene3D" id="2.60.40.10">
    <property type="entry name" value="Immunoglobulins"/>
    <property type="match status" value="1"/>
</dbReference>
<dbReference type="GO" id="GO:0033942">
    <property type="term" value="F:4-alpha-D-(1-&gt;4)-alpha-D-glucanotrehalose trehalohydrolase activity"/>
    <property type="evidence" value="ECO:0007669"/>
    <property type="project" value="UniProtKB-EC"/>
</dbReference>
<protein>
    <recommendedName>
        <fullName evidence="5 13">Malto-oligosyltrehalose trehalohydrolase</fullName>
        <shortName evidence="14">MTHase</shortName>
        <ecNumber evidence="4 13">3.2.1.141</ecNumber>
    </recommendedName>
    <alternativeName>
        <fullName evidence="11 14">4-alpha-D-((1-&gt;4)-alpha-D-glucano)trehalose trehalohydrolase</fullName>
    </alternativeName>
    <alternativeName>
        <fullName evidence="10 14">Maltooligosyl trehalose trehalohydrolase</fullName>
    </alternativeName>
</protein>
<dbReference type="InterPro" id="IPR017853">
    <property type="entry name" value="GH"/>
</dbReference>
<dbReference type="Pfam" id="PF00128">
    <property type="entry name" value="Alpha-amylase"/>
    <property type="match status" value="1"/>
</dbReference>
<gene>
    <name evidence="19" type="primary">treZ</name>
    <name evidence="19" type="ORF">IT779_36815</name>
</gene>
<evidence type="ECO:0000256" key="16">
    <source>
        <dbReference type="PIRSR" id="PIRSR006337-2"/>
    </source>
</evidence>
<dbReference type="CDD" id="cd11325">
    <property type="entry name" value="AmyAc_GTHase"/>
    <property type="match status" value="1"/>
</dbReference>
<dbReference type="PANTHER" id="PTHR43651:SF11">
    <property type="entry name" value="MALTO-OLIGOSYLTREHALOSE TREHALOHYDROLASE"/>
    <property type="match status" value="1"/>
</dbReference>
<feature type="binding site" evidence="16">
    <location>
        <begin position="306"/>
        <end position="310"/>
    </location>
    <ligand>
        <name>substrate</name>
    </ligand>
</feature>
<feature type="active site" description="Proton donor" evidence="15">
    <location>
        <position position="281"/>
    </location>
</feature>
<comment type="similarity">
    <text evidence="3 14">Belongs to the glycosyl hydrolase 13 family.</text>
</comment>
<comment type="catalytic activity">
    <reaction evidence="12 14">
        <text>hydrolysis of (1-&gt;4)-alpha-D-glucosidic linkage in 4-alpha-D-[(1-&gt;4)-alpha-D-glucanosyl]n trehalose to yield trehalose and (1-&gt;4)-alpha-D-glucan.</text>
        <dbReference type="EC" id="3.2.1.141"/>
    </reaction>
</comment>
<keyword evidence="6" id="KW-0963">Cytoplasm</keyword>
<reference evidence="19" key="1">
    <citation type="submission" date="2020-11" db="EMBL/GenBank/DDBJ databases">
        <title>Nocardia NEAU-351.nov., a novel actinomycete isolated from the cow dung.</title>
        <authorList>
            <person name="Zhang X."/>
        </authorList>
    </citation>
    <scope>NUCLEOTIDE SEQUENCE</scope>
    <source>
        <strain evidence="19">NEAU-351</strain>
    </source>
</reference>
<dbReference type="InterPro" id="IPR022567">
    <property type="entry name" value="DUF3459"/>
</dbReference>
<feature type="binding site" evidence="16">
    <location>
        <begin position="376"/>
        <end position="381"/>
    </location>
    <ligand>
        <name>substrate</name>
    </ligand>
</feature>
<dbReference type="GO" id="GO:0005992">
    <property type="term" value="P:trehalose biosynthetic process"/>
    <property type="evidence" value="ECO:0007669"/>
    <property type="project" value="UniProtKB-UniRule"/>
</dbReference>
<evidence type="ECO:0000256" key="17">
    <source>
        <dbReference type="PIRSR" id="PIRSR006337-3"/>
    </source>
</evidence>
<evidence type="ECO:0000256" key="1">
    <source>
        <dbReference type="ARBA" id="ARBA00004496"/>
    </source>
</evidence>
<evidence type="ECO:0000256" key="9">
    <source>
        <dbReference type="ARBA" id="ARBA00023295"/>
    </source>
</evidence>
<evidence type="ECO:0000256" key="2">
    <source>
        <dbReference type="ARBA" id="ARBA00005199"/>
    </source>
</evidence>
<evidence type="ECO:0000256" key="12">
    <source>
        <dbReference type="ARBA" id="ARBA00034013"/>
    </source>
</evidence>
<feature type="binding site" evidence="16">
    <location>
        <begin position="242"/>
        <end position="247"/>
    </location>
    <ligand>
        <name>substrate</name>
    </ligand>
</feature>
<organism evidence="19 20">
    <name type="scientific">Nocardia bovistercoris</name>
    <dbReference type="NCBI Taxonomy" id="2785916"/>
    <lineage>
        <taxon>Bacteria</taxon>
        <taxon>Bacillati</taxon>
        <taxon>Actinomycetota</taxon>
        <taxon>Actinomycetes</taxon>
        <taxon>Mycobacteriales</taxon>
        <taxon>Nocardiaceae</taxon>
        <taxon>Nocardia</taxon>
    </lineage>
</organism>
<dbReference type="InterPro" id="IPR044901">
    <property type="entry name" value="Trehalose_TreZ_E-set_sf"/>
</dbReference>
<evidence type="ECO:0000313" key="19">
    <source>
        <dbReference type="EMBL" id="MBH0781849.1"/>
    </source>
</evidence>
<dbReference type="EMBL" id="JADMLG010000032">
    <property type="protein sequence ID" value="MBH0781849.1"/>
    <property type="molecule type" value="Genomic_DNA"/>
</dbReference>
<evidence type="ECO:0000256" key="14">
    <source>
        <dbReference type="PIRNR" id="PIRNR006337"/>
    </source>
</evidence>
<dbReference type="Proteomes" id="UP000655751">
    <property type="component" value="Unassembled WGS sequence"/>
</dbReference>
<evidence type="ECO:0000256" key="3">
    <source>
        <dbReference type="ARBA" id="ARBA00008061"/>
    </source>
</evidence>
<evidence type="ECO:0000256" key="6">
    <source>
        <dbReference type="ARBA" id="ARBA00022490"/>
    </source>
</evidence>
<comment type="subcellular location">
    <subcellularLocation>
        <location evidence="1 15">Cytoplasm</location>
    </subcellularLocation>
</comment>
<evidence type="ECO:0000256" key="5">
    <source>
        <dbReference type="ARBA" id="ARBA00015938"/>
    </source>
</evidence>